<evidence type="ECO:0000313" key="6">
    <source>
        <dbReference type="Proteomes" id="UP000807306"/>
    </source>
</evidence>
<dbReference type="AlphaFoldDB" id="A0A9P6JVB4"/>
<evidence type="ECO:0000256" key="2">
    <source>
        <dbReference type="ARBA" id="ARBA00022692"/>
    </source>
</evidence>
<keyword evidence="4" id="KW-0472">Membrane</keyword>
<keyword evidence="6" id="KW-1185">Reference proteome</keyword>
<dbReference type="SUPFAM" id="SSF81660">
    <property type="entry name" value="Metal cation-transporting ATPase, ATP-binding domain N"/>
    <property type="match status" value="1"/>
</dbReference>
<dbReference type="Gene3D" id="3.40.1110.10">
    <property type="entry name" value="Calcium-transporting ATPase, cytoplasmic domain N"/>
    <property type="match status" value="1"/>
</dbReference>
<dbReference type="GO" id="GO:0000166">
    <property type="term" value="F:nucleotide binding"/>
    <property type="evidence" value="ECO:0007669"/>
    <property type="project" value="InterPro"/>
</dbReference>
<evidence type="ECO:0000256" key="4">
    <source>
        <dbReference type="ARBA" id="ARBA00023136"/>
    </source>
</evidence>
<keyword evidence="3" id="KW-1133">Transmembrane helix</keyword>
<evidence type="ECO:0000313" key="5">
    <source>
        <dbReference type="EMBL" id="KAF9533704.1"/>
    </source>
</evidence>
<name>A0A9P6JVB4_9AGAR</name>
<dbReference type="Proteomes" id="UP000807306">
    <property type="component" value="Unassembled WGS sequence"/>
</dbReference>
<evidence type="ECO:0000256" key="3">
    <source>
        <dbReference type="ARBA" id="ARBA00022989"/>
    </source>
</evidence>
<reference evidence="5" key="1">
    <citation type="submission" date="2020-11" db="EMBL/GenBank/DDBJ databases">
        <authorList>
            <consortium name="DOE Joint Genome Institute"/>
            <person name="Ahrendt S."/>
            <person name="Riley R."/>
            <person name="Andreopoulos W."/>
            <person name="Labutti K."/>
            <person name="Pangilinan J."/>
            <person name="Ruiz-Duenas F.J."/>
            <person name="Barrasa J.M."/>
            <person name="Sanchez-Garcia M."/>
            <person name="Camarero S."/>
            <person name="Miyauchi S."/>
            <person name="Serrano A."/>
            <person name="Linde D."/>
            <person name="Babiker R."/>
            <person name="Drula E."/>
            <person name="Ayuso-Fernandez I."/>
            <person name="Pacheco R."/>
            <person name="Padilla G."/>
            <person name="Ferreira P."/>
            <person name="Barriuso J."/>
            <person name="Kellner H."/>
            <person name="Castanera R."/>
            <person name="Alfaro M."/>
            <person name="Ramirez L."/>
            <person name="Pisabarro A.G."/>
            <person name="Kuo A."/>
            <person name="Tritt A."/>
            <person name="Lipzen A."/>
            <person name="He G."/>
            <person name="Yan M."/>
            <person name="Ng V."/>
            <person name="Cullen D."/>
            <person name="Martin F."/>
            <person name="Rosso M.-N."/>
            <person name="Henrissat B."/>
            <person name="Hibbett D."/>
            <person name="Martinez A.T."/>
            <person name="Grigoriev I.V."/>
        </authorList>
    </citation>
    <scope>NUCLEOTIDE SEQUENCE</scope>
    <source>
        <strain evidence="5">CBS 506.95</strain>
    </source>
</reference>
<keyword evidence="2" id="KW-0812">Transmembrane</keyword>
<dbReference type="PANTHER" id="PTHR42861">
    <property type="entry name" value="CALCIUM-TRANSPORTING ATPASE"/>
    <property type="match status" value="1"/>
</dbReference>
<dbReference type="OrthoDB" id="3220577at2759"/>
<organism evidence="5 6">
    <name type="scientific">Crepidotus variabilis</name>
    <dbReference type="NCBI Taxonomy" id="179855"/>
    <lineage>
        <taxon>Eukaryota</taxon>
        <taxon>Fungi</taxon>
        <taxon>Dikarya</taxon>
        <taxon>Basidiomycota</taxon>
        <taxon>Agaricomycotina</taxon>
        <taxon>Agaricomycetes</taxon>
        <taxon>Agaricomycetidae</taxon>
        <taxon>Agaricales</taxon>
        <taxon>Agaricineae</taxon>
        <taxon>Crepidotaceae</taxon>
        <taxon>Crepidotus</taxon>
    </lineage>
</organism>
<gene>
    <name evidence="5" type="ORF">CPB83DRAFT_757357</name>
</gene>
<sequence length="175" mass="19043">LILTLAAGAQQLAKYKAIVTCITAIEELAGVTILCSDKTGTLTTNKLTIDRSTIKTYGPFLADDVILLAAYASHAENQDTIDTSVVGALGDVGHARAGMKLLDFKPFNPVDKRTEITYREEATSKLKCVTKGMTGIIIELCTRNKTDHIENRLEADVEEFAACGSPCSRCRFRRT</sequence>
<proteinExistence type="predicted"/>
<accession>A0A9P6JVB4</accession>
<evidence type="ECO:0000256" key="1">
    <source>
        <dbReference type="ARBA" id="ARBA00004370"/>
    </source>
</evidence>
<dbReference type="EMBL" id="MU157828">
    <property type="protein sequence ID" value="KAF9533704.1"/>
    <property type="molecule type" value="Genomic_DNA"/>
</dbReference>
<dbReference type="Gene3D" id="3.40.50.1000">
    <property type="entry name" value="HAD superfamily/HAD-like"/>
    <property type="match status" value="1"/>
</dbReference>
<dbReference type="PROSITE" id="PS00154">
    <property type="entry name" value="ATPASE_E1_E2"/>
    <property type="match status" value="1"/>
</dbReference>
<comment type="caution">
    <text evidence="5">The sequence shown here is derived from an EMBL/GenBank/DDBJ whole genome shotgun (WGS) entry which is preliminary data.</text>
</comment>
<dbReference type="GO" id="GO:0016020">
    <property type="term" value="C:membrane"/>
    <property type="evidence" value="ECO:0007669"/>
    <property type="project" value="UniProtKB-SubCell"/>
</dbReference>
<dbReference type="Gene3D" id="1.20.1110.10">
    <property type="entry name" value="Calcium-transporting ATPase, transmembrane domain"/>
    <property type="match status" value="1"/>
</dbReference>
<protein>
    <submittedName>
        <fullName evidence="5">Plasma membrane H+-transporting ATPase</fullName>
    </submittedName>
</protein>
<dbReference type="InterPro" id="IPR023299">
    <property type="entry name" value="ATPase_P-typ_cyto_dom_N"/>
</dbReference>
<comment type="subcellular location">
    <subcellularLocation>
        <location evidence="1">Membrane</location>
    </subcellularLocation>
</comment>
<dbReference type="InterPro" id="IPR018303">
    <property type="entry name" value="ATPase_P-typ_P_site"/>
</dbReference>
<feature type="non-terminal residue" evidence="5">
    <location>
        <position position="1"/>
    </location>
</feature>
<dbReference type="InterPro" id="IPR023214">
    <property type="entry name" value="HAD_sf"/>
</dbReference>